<evidence type="ECO:0000256" key="2">
    <source>
        <dbReference type="SAM" id="SignalP"/>
    </source>
</evidence>
<sequence length="173" mass="16591">MSVRILMGIVLAAASGGAQASSLVFPSAPSSTPSIVRVGIPDQPKTAEAAKPKHAPSVLALGAAEPDVTYEKVAAIPDKPEARHGFQPGPMVIRGGVTGPDFPAPAPTAAPATGAAPTTGTAPAAGAAPAAGTAPATATASAAPSGNAENQPAPPSAPAPAAGQRMPPNGYTK</sequence>
<accession>A0A8E2WF37</accession>
<gene>
    <name evidence="3" type="ORF">C8D77_102415</name>
</gene>
<dbReference type="RefSeq" id="WP_109662178.1">
    <property type="nucleotide sequence ID" value="NZ_QGGH01000002.1"/>
</dbReference>
<reference evidence="3 4" key="1">
    <citation type="submission" date="2018-05" db="EMBL/GenBank/DDBJ databases">
        <title>Genomic Encyclopedia of Type Strains, Phase IV (KMG-IV): sequencing the most valuable type-strain genomes for metagenomic binning, comparative biology and taxonomic classification.</title>
        <authorList>
            <person name="Goeker M."/>
        </authorList>
    </citation>
    <scope>NUCLEOTIDE SEQUENCE [LARGE SCALE GENOMIC DNA]</scope>
    <source>
        <strain evidence="3 4">DSM 2626</strain>
    </source>
</reference>
<feature type="chain" id="PRO_5034898061" evidence="2">
    <location>
        <begin position="21"/>
        <end position="173"/>
    </location>
</feature>
<evidence type="ECO:0000256" key="1">
    <source>
        <dbReference type="SAM" id="MobiDB-lite"/>
    </source>
</evidence>
<evidence type="ECO:0000313" key="3">
    <source>
        <dbReference type="EMBL" id="PWJ92642.1"/>
    </source>
</evidence>
<dbReference type="AlphaFoldDB" id="A0A8E2WF37"/>
<name>A0A8E2WF37_RHILI</name>
<dbReference type="GeneID" id="66709982"/>
<feature type="compositionally biased region" description="Low complexity" evidence="1">
    <location>
        <begin position="109"/>
        <end position="146"/>
    </location>
</feature>
<keyword evidence="2" id="KW-0732">Signal</keyword>
<feature type="region of interest" description="Disordered" evidence="1">
    <location>
        <begin position="79"/>
        <end position="173"/>
    </location>
</feature>
<feature type="signal peptide" evidence="2">
    <location>
        <begin position="1"/>
        <end position="20"/>
    </location>
</feature>
<dbReference type="Proteomes" id="UP000245631">
    <property type="component" value="Unassembled WGS sequence"/>
</dbReference>
<comment type="caution">
    <text evidence="3">The sequence shown here is derived from an EMBL/GenBank/DDBJ whole genome shotgun (WGS) entry which is preliminary data.</text>
</comment>
<dbReference type="EMBL" id="QGGH01000002">
    <property type="protein sequence ID" value="PWJ92642.1"/>
    <property type="molecule type" value="Genomic_DNA"/>
</dbReference>
<protein>
    <submittedName>
        <fullName evidence="3">Uncharacterized protein</fullName>
    </submittedName>
</protein>
<organism evidence="3 4">
    <name type="scientific">Rhizobium loti</name>
    <name type="common">Mesorhizobium loti</name>
    <dbReference type="NCBI Taxonomy" id="381"/>
    <lineage>
        <taxon>Bacteria</taxon>
        <taxon>Pseudomonadati</taxon>
        <taxon>Pseudomonadota</taxon>
        <taxon>Alphaproteobacteria</taxon>
        <taxon>Hyphomicrobiales</taxon>
        <taxon>Phyllobacteriaceae</taxon>
        <taxon>Mesorhizobium</taxon>
    </lineage>
</organism>
<proteinExistence type="predicted"/>
<evidence type="ECO:0000313" key="4">
    <source>
        <dbReference type="Proteomes" id="UP000245631"/>
    </source>
</evidence>